<feature type="transmembrane region" description="Helical" evidence="2">
    <location>
        <begin position="30"/>
        <end position="47"/>
    </location>
</feature>
<accession>A0A1H0HAY1</accession>
<dbReference type="PANTHER" id="PTHR34473">
    <property type="entry name" value="UPF0699 TRANSMEMBRANE PROTEIN YDBS"/>
    <property type="match status" value="1"/>
</dbReference>
<feature type="transmembrane region" description="Helical" evidence="2">
    <location>
        <begin position="257"/>
        <end position="277"/>
    </location>
</feature>
<feature type="transmembrane region" description="Helical" evidence="2">
    <location>
        <begin position="203"/>
        <end position="227"/>
    </location>
</feature>
<evidence type="ECO:0000313" key="5">
    <source>
        <dbReference type="Proteomes" id="UP000199182"/>
    </source>
</evidence>
<feature type="transmembrane region" description="Helical" evidence="2">
    <location>
        <begin position="415"/>
        <end position="433"/>
    </location>
</feature>
<evidence type="ECO:0000259" key="3">
    <source>
        <dbReference type="Pfam" id="PF03703"/>
    </source>
</evidence>
<proteinExistence type="predicted"/>
<keyword evidence="5" id="KW-1185">Reference proteome</keyword>
<dbReference type="STRING" id="258515.SAMN05192585_1692"/>
<dbReference type="RefSeq" id="WP_143008140.1">
    <property type="nucleotide sequence ID" value="NZ_FNID01000069.1"/>
</dbReference>
<dbReference type="Pfam" id="PF03703">
    <property type="entry name" value="bPH_2"/>
    <property type="match status" value="1"/>
</dbReference>
<dbReference type="OrthoDB" id="1862204at2"/>
<name>A0A1H0HAY1_9FIRM</name>
<feature type="transmembrane region" description="Helical" evidence="2">
    <location>
        <begin position="384"/>
        <end position="409"/>
    </location>
</feature>
<dbReference type="Proteomes" id="UP000199182">
    <property type="component" value="Unassembled WGS sequence"/>
</dbReference>
<organism evidence="4 5">
    <name type="scientific">Acetanaerobacterium elongatum</name>
    <dbReference type="NCBI Taxonomy" id="258515"/>
    <lineage>
        <taxon>Bacteria</taxon>
        <taxon>Bacillati</taxon>
        <taxon>Bacillota</taxon>
        <taxon>Clostridia</taxon>
        <taxon>Eubacteriales</taxon>
        <taxon>Oscillospiraceae</taxon>
        <taxon>Acetanaerobacterium</taxon>
    </lineage>
</organism>
<evidence type="ECO:0000256" key="2">
    <source>
        <dbReference type="SAM" id="Phobius"/>
    </source>
</evidence>
<sequence>MILERMVTLLAGPLYRHAHPLMILTNLSRVLYLLIIPFVRGALLALWGRGLAAWLKGAWFDILIVMMIIGIAAVRWRLFTYRFDETGLYFKKGLLLRQEGFLPFYAVCTIASERSWLLAPLRAAVLRADTSGGNPSRYDFEIITYRRDAAEAMYMRSLACSARASKGLKPPLPKGAEASPLVAGGQPAKEPPRKTTRVFRPRSMYIAALSAFLSNSFAGVLLASAFLNRAGTVLGQKLEGSVLTAVSQLSAWLPLGIPPVATAAGLIILAGWFIGFVRNMLSLIRFLIERSEHTLEVNVGLVTRRTYNILISKINFLDIRQSLMTKLLRLYMVFIQAIGYGKGKNEVAALIPSASRKELAATMTLLLPEIRPHARTVKPDKRAWLAYLLQSLLLVPALLAAIWLGWRLFPVWRDVVRFFGLALWVPLLWYFFLKLTDFFTAGLCFDGATYTLRYSKGFILHTVVVPANRAAMVVIGQNLFQKRIGLCDVIVYTYSESGSAAHKTHRVKGLPLREVLRELKLGRPL</sequence>
<protein>
    <submittedName>
        <fullName evidence="4">Uncharacterized membrane protein YdbT, contains bPH2 (Pleckstrin homology) domain</fullName>
    </submittedName>
</protein>
<keyword evidence="2" id="KW-1133">Transmembrane helix</keyword>
<evidence type="ECO:0000256" key="1">
    <source>
        <dbReference type="SAM" id="MobiDB-lite"/>
    </source>
</evidence>
<feature type="transmembrane region" description="Helical" evidence="2">
    <location>
        <begin position="53"/>
        <end position="74"/>
    </location>
</feature>
<dbReference type="InterPro" id="IPR005182">
    <property type="entry name" value="YdbS-like_PH"/>
</dbReference>
<feature type="region of interest" description="Disordered" evidence="1">
    <location>
        <begin position="176"/>
        <end position="196"/>
    </location>
</feature>
<keyword evidence="2" id="KW-0472">Membrane</keyword>
<gene>
    <name evidence="4" type="ORF">SAMN05192585_1692</name>
</gene>
<dbReference type="PANTHER" id="PTHR34473:SF2">
    <property type="entry name" value="UPF0699 TRANSMEMBRANE PROTEIN YDBT"/>
    <property type="match status" value="1"/>
</dbReference>
<keyword evidence="2" id="KW-0812">Transmembrane</keyword>
<reference evidence="4 5" key="1">
    <citation type="submission" date="2016-10" db="EMBL/GenBank/DDBJ databases">
        <authorList>
            <person name="de Groot N.N."/>
        </authorList>
    </citation>
    <scope>NUCLEOTIDE SEQUENCE [LARGE SCALE GENOMIC DNA]</scope>
    <source>
        <strain evidence="4 5">CGMCC 1.5012</strain>
    </source>
</reference>
<feature type="domain" description="YdbS-like PH" evidence="3">
    <location>
        <begin position="458"/>
        <end position="514"/>
    </location>
</feature>
<dbReference type="EMBL" id="FNID01000069">
    <property type="protein sequence ID" value="SDO16339.1"/>
    <property type="molecule type" value="Genomic_DNA"/>
</dbReference>
<dbReference type="AlphaFoldDB" id="A0A1H0HAY1"/>
<evidence type="ECO:0000313" key="4">
    <source>
        <dbReference type="EMBL" id="SDO16339.1"/>
    </source>
</evidence>